<keyword evidence="1" id="KW-0812">Transmembrane</keyword>
<dbReference type="AlphaFoldDB" id="A0A1W2H517"/>
<dbReference type="EMBL" id="LT838813">
    <property type="protein sequence ID" value="SMD43969.1"/>
    <property type="molecule type" value="Genomic_DNA"/>
</dbReference>
<evidence type="ECO:0000313" key="3">
    <source>
        <dbReference type="Proteomes" id="UP000192333"/>
    </source>
</evidence>
<sequence>MRQETFFQFIKKTNLPFFFTWPLNIGYLIMVAVLIYQGSKGNIGVVIVGPIILTIGFLAMKLFIYGNSFKTYNAGGQAIKELKGKKIEVLENIGIYIKGFDLFDQKNFFPPNIQKTIYDFDKADLVLTEYSMVLMGKSGNFGGEAFAYPVEILIDKSWLTSLPKAQIKNWEEVNNRINIQIEDYNYKKSINIDFKDRTEEIKRWLHYKSNSG</sequence>
<accession>A0A1W2H517</accession>
<gene>
    <name evidence="2" type="ORF">SAMN00777080_2583</name>
</gene>
<name>A0A1W2H517_9BACT</name>
<proteinExistence type="predicted"/>
<evidence type="ECO:0000256" key="1">
    <source>
        <dbReference type="SAM" id="Phobius"/>
    </source>
</evidence>
<dbReference type="Proteomes" id="UP000192333">
    <property type="component" value="Chromosome I"/>
</dbReference>
<feature type="transmembrane region" description="Helical" evidence="1">
    <location>
        <begin position="15"/>
        <end position="37"/>
    </location>
</feature>
<evidence type="ECO:0000313" key="2">
    <source>
        <dbReference type="EMBL" id="SMD43969.1"/>
    </source>
</evidence>
<protein>
    <submittedName>
        <fullName evidence="2">Uncharacterized protein</fullName>
    </submittedName>
</protein>
<organism evidence="2 3">
    <name type="scientific">Aquiflexum balticum DSM 16537</name>
    <dbReference type="NCBI Taxonomy" id="758820"/>
    <lineage>
        <taxon>Bacteria</taxon>
        <taxon>Pseudomonadati</taxon>
        <taxon>Bacteroidota</taxon>
        <taxon>Cytophagia</taxon>
        <taxon>Cytophagales</taxon>
        <taxon>Cyclobacteriaceae</taxon>
        <taxon>Aquiflexum</taxon>
    </lineage>
</organism>
<keyword evidence="3" id="KW-1185">Reference proteome</keyword>
<keyword evidence="1" id="KW-0472">Membrane</keyword>
<keyword evidence="1" id="KW-1133">Transmembrane helix</keyword>
<feature type="transmembrane region" description="Helical" evidence="1">
    <location>
        <begin position="43"/>
        <end position="64"/>
    </location>
</feature>
<reference evidence="3" key="1">
    <citation type="submission" date="2017-04" db="EMBL/GenBank/DDBJ databases">
        <authorList>
            <person name="Varghese N."/>
            <person name="Submissions S."/>
        </authorList>
    </citation>
    <scope>NUCLEOTIDE SEQUENCE [LARGE SCALE GENOMIC DNA]</scope>
    <source>
        <strain evidence="3">DSM 16537</strain>
    </source>
</reference>